<reference evidence="2 3" key="1">
    <citation type="submission" date="2024-03" db="EMBL/GenBank/DDBJ databases">
        <authorList>
            <person name="Martinez-Hernandez J."/>
        </authorList>
    </citation>
    <scope>NUCLEOTIDE SEQUENCE [LARGE SCALE GENOMIC DNA]</scope>
</reference>
<dbReference type="EMBL" id="CAXHTB010000005">
    <property type="protein sequence ID" value="CAL0306555.1"/>
    <property type="molecule type" value="Genomic_DNA"/>
</dbReference>
<keyword evidence="3" id="KW-1185">Reference proteome</keyword>
<dbReference type="PANTHER" id="PTHR11439:SF498">
    <property type="entry name" value="DNAK FAMILY PROTEIN"/>
    <property type="match status" value="1"/>
</dbReference>
<dbReference type="SUPFAM" id="SSF56672">
    <property type="entry name" value="DNA/RNA polymerases"/>
    <property type="match status" value="1"/>
</dbReference>
<dbReference type="InterPro" id="IPR013103">
    <property type="entry name" value="RVT_2"/>
</dbReference>
<dbReference type="Proteomes" id="UP001497480">
    <property type="component" value="Unassembled WGS sequence"/>
</dbReference>
<proteinExistence type="predicted"/>
<dbReference type="Pfam" id="PF07727">
    <property type="entry name" value="RVT_2"/>
    <property type="match status" value="1"/>
</dbReference>
<dbReference type="AlphaFoldDB" id="A0AAV1WB10"/>
<evidence type="ECO:0000313" key="2">
    <source>
        <dbReference type="EMBL" id="CAL0306555.1"/>
    </source>
</evidence>
<feature type="domain" description="Reverse transcriptase Ty1/copia-type" evidence="1">
    <location>
        <begin position="1"/>
        <end position="144"/>
    </location>
</feature>
<comment type="caution">
    <text evidence="2">The sequence shown here is derived from an EMBL/GenBank/DDBJ whole genome shotgun (WGS) entry which is preliminary data.</text>
</comment>
<evidence type="ECO:0000259" key="1">
    <source>
        <dbReference type="Pfam" id="PF07727"/>
    </source>
</evidence>
<dbReference type="PANTHER" id="PTHR11439">
    <property type="entry name" value="GAG-POL-RELATED RETROTRANSPOSON"/>
    <property type="match status" value="1"/>
</dbReference>
<protein>
    <recommendedName>
        <fullName evidence="1">Reverse transcriptase Ty1/copia-type domain-containing protein</fullName>
    </recommendedName>
</protein>
<dbReference type="InterPro" id="IPR043502">
    <property type="entry name" value="DNA/RNA_pol_sf"/>
</dbReference>
<accession>A0AAV1WB10</accession>
<evidence type="ECO:0000313" key="3">
    <source>
        <dbReference type="Proteomes" id="UP001497480"/>
    </source>
</evidence>
<gene>
    <name evidence="2" type="ORF">LLUT_LOCUS7615</name>
</gene>
<sequence>MKQPPGLNNSDLTLICKLHKSIYGLKQASRKWHDKLTNTLLQIGFIKSFFDYSLFLKHTDIGFTTILVYVDDLILAGNDLNQITQTKYVLHKKFSIKDLGDLKFFLGMEVARLKQGIHLYQRKYTLELLQEIGFLGAKPSSTPMSYNTIIHSKSGIVLQDPTSYRRLIRKLLYLTRTRPDISFSMGYLSQFLAYLTDEHYKATTQILRYLKSCPAQGIFFPSNNDTTLQGYSDLDWAT</sequence>
<organism evidence="2 3">
    <name type="scientific">Lupinus luteus</name>
    <name type="common">European yellow lupine</name>
    <dbReference type="NCBI Taxonomy" id="3873"/>
    <lineage>
        <taxon>Eukaryota</taxon>
        <taxon>Viridiplantae</taxon>
        <taxon>Streptophyta</taxon>
        <taxon>Embryophyta</taxon>
        <taxon>Tracheophyta</taxon>
        <taxon>Spermatophyta</taxon>
        <taxon>Magnoliopsida</taxon>
        <taxon>eudicotyledons</taxon>
        <taxon>Gunneridae</taxon>
        <taxon>Pentapetalae</taxon>
        <taxon>rosids</taxon>
        <taxon>fabids</taxon>
        <taxon>Fabales</taxon>
        <taxon>Fabaceae</taxon>
        <taxon>Papilionoideae</taxon>
        <taxon>50 kb inversion clade</taxon>
        <taxon>genistoids sensu lato</taxon>
        <taxon>core genistoids</taxon>
        <taxon>Genisteae</taxon>
        <taxon>Lupinus</taxon>
    </lineage>
</organism>
<name>A0AAV1WB10_LUPLU</name>